<feature type="repeat" description="WD" evidence="4">
    <location>
        <begin position="1280"/>
        <end position="1322"/>
    </location>
</feature>
<dbReference type="GO" id="GO:0071230">
    <property type="term" value="P:cellular response to amino acid stimulus"/>
    <property type="evidence" value="ECO:0007669"/>
    <property type="project" value="TreeGrafter"/>
</dbReference>
<dbReference type="GO" id="GO:0010506">
    <property type="term" value="P:regulation of autophagy"/>
    <property type="evidence" value="ECO:0007669"/>
    <property type="project" value="TreeGrafter"/>
</dbReference>
<name>A0A177FCE6_9EURO</name>
<dbReference type="InterPro" id="IPR016024">
    <property type="entry name" value="ARM-type_fold"/>
</dbReference>
<feature type="compositionally biased region" description="Polar residues" evidence="5">
    <location>
        <begin position="42"/>
        <end position="53"/>
    </location>
</feature>
<evidence type="ECO:0000313" key="8">
    <source>
        <dbReference type="Proteomes" id="UP000077002"/>
    </source>
</evidence>
<feature type="region of interest" description="Disordered" evidence="5">
    <location>
        <begin position="1325"/>
        <end position="1354"/>
    </location>
</feature>
<dbReference type="RefSeq" id="XP_022513935.1">
    <property type="nucleotide sequence ID" value="XM_022653692.1"/>
</dbReference>
<dbReference type="InterPro" id="IPR011989">
    <property type="entry name" value="ARM-like"/>
</dbReference>
<dbReference type="PROSITE" id="PS50082">
    <property type="entry name" value="WD_REPEATS_2"/>
    <property type="match status" value="1"/>
</dbReference>
<feature type="domain" description="Raptor N-terminal CASPase-like" evidence="6">
    <location>
        <begin position="167"/>
        <end position="322"/>
    </location>
</feature>
<dbReference type="InterPro" id="IPR019775">
    <property type="entry name" value="WD40_repeat_CS"/>
</dbReference>
<dbReference type="GO" id="GO:0031929">
    <property type="term" value="P:TOR signaling"/>
    <property type="evidence" value="ECO:0007669"/>
    <property type="project" value="InterPro"/>
</dbReference>
<dbReference type="EMBL" id="LVKK01000019">
    <property type="protein sequence ID" value="OAG41983.1"/>
    <property type="molecule type" value="Genomic_DNA"/>
</dbReference>
<dbReference type="GO" id="GO:0005737">
    <property type="term" value="C:cytoplasm"/>
    <property type="evidence" value="ECO:0007669"/>
    <property type="project" value="TreeGrafter"/>
</dbReference>
<evidence type="ECO:0000259" key="6">
    <source>
        <dbReference type="SMART" id="SM01302"/>
    </source>
</evidence>
<dbReference type="SUPFAM" id="SSF50978">
    <property type="entry name" value="WD40 repeat-like"/>
    <property type="match status" value="1"/>
</dbReference>
<feature type="compositionally biased region" description="Basic and acidic residues" evidence="5">
    <location>
        <begin position="896"/>
        <end position="912"/>
    </location>
</feature>
<comment type="caution">
    <text evidence="7">The sequence shown here is derived from an EMBL/GenBank/DDBJ whole genome shotgun (WGS) entry which is preliminary data.</text>
</comment>
<reference evidence="7 8" key="1">
    <citation type="submission" date="2016-03" db="EMBL/GenBank/DDBJ databases">
        <title>Draft genome sequence of the Fonsecaea monophora CBS 269.37.</title>
        <authorList>
            <person name="Bombassaro A."/>
            <person name="Vinicius W.A."/>
            <person name="De Hoog S."/>
            <person name="Sun J."/>
            <person name="Souza E.M."/>
            <person name="Raittz R.T."/>
            <person name="Costa F."/>
            <person name="Leao A.C."/>
            <person name="Tadra-Sfeir M.Z."/>
            <person name="Baura V."/>
            <person name="Balsanelli E."/>
            <person name="Pedrosa F.O."/>
            <person name="Moreno L.F."/>
            <person name="Steffens M.B."/>
            <person name="Xi L."/>
            <person name="Bocca A.L."/>
            <person name="Felipe M.S."/>
            <person name="Teixeira M."/>
            <person name="Telles Filho F.Q."/>
            <person name="Azevedo C.M."/>
            <person name="Gomes R."/>
            <person name="Vicente V.A."/>
        </authorList>
    </citation>
    <scope>NUCLEOTIDE SEQUENCE [LARGE SCALE GENOMIC DNA]</scope>
    <source>
        <strain evidence="7 8">CBS 269.37</strain>
    </source>
</reference>
<sequence length="1470" mass="164299">MASHNVPASGGLGLLDVNRRRPATQEGDQSTSHHMLEDGGRFSSNSIFKQPSPLSVPARGQPNGPSTPRIIPQEAEDYLTARPIALLQRTKSDLGPRRKETLPKIPTEDKLAHIRHGWDDEYTSNEYLSLLHSTFYMYYTEKRHESNGSLSEESKQFPSVDWRMKDRMKTVSAALAICLNIGVDPPDVIKTNPTAKLEAWVDPTGSSGGTTKTMEQIGKRLQEQYESLSLRTRYKQYLDPSIDETKRFCISLRRNAKDERVLFHYNGHGVPLPTPSGEIWVFNKNYTQYIPVGLYDLQAWLGGPSLFVYDVSHAGNIVYNFDTFLAKHEKENEELKKRDPNAPIQNYGDCIQLAACGRTEMLPTNPELPADLFTCCLTTPIDIALRYFVLQNPLPNGPTIEDGKIPVPGRLQDRRSPLGELNWIFTAITDTIAWNILPRHLFKKLFRQDLMVAALFRNFLLSERIMRANHCHPISSPALPETHRHPLWQSWDLAMEMVLAQLPMLREAEEGKRVYEYQHSTFFSEQLTAFEVYLSSGPTKDRAPDQLPIVLQVLLSQVHRLRALILLSKFLDLGPWAVHLALSIGIFPYVVKLLQAASLELKPVMVFIWARIMAVDYTVQNDLLKDNGIHYFISIMNPRSDIPVGNASEHRAMCAFIVATFCKRYPPGQTVCLLPELFNACLLNMAEPENPLLRQWSCLCLSMLWCEYADAKWMGIRCMAHARLCELSLDPVPEVRAAMLHALTNFLGIPDLTDQVSQIEEGIASSVLFMTTDGSTLVRKELVVFLSHFVKRYENKFIVVAYEQLVEERDRHPYKQSQSTSGEAGDSLKWMPVSANTIYGSIWVQILMLSVDPHPEIARNASSIVDHVHETLINSPMSQMAMAVIDDLLRFSKREESQLQKVPSRDSLRTVEKQPGTPPPTLAKQQSYLSLSLKRAGSSLRNLAFGTGSPSPSTSSNQNSPQTSPTKTRELVQPVNTPRSRLPPEWSRPPETSDARSTPGSYHSAVLPTSAGFVPPEPKTRAIFPLPSTLLDWSTEYFREPQMRPNDPDEPGSADYNSRLWRRNRNEKIIADNQPLKAVAGSSKWTRYEGFLNNQSQPMKLTFHQFDSHLAVTDDKDTVTIWDFQNNEQLSRFSNGNPTGSRINDAKFLNEDDQPLLMVGSSDGVLKVYRNYQSSADVKVITAFRALTELIPSNKNAGLVFDWQQGQGKALVAGDVKVIKVWNAATELCVGDIPARSSSCVTSLTSDQVAGQIFIAGFGDGVIRVFDQRLNPRTAMVKLWREHRQWITNIHMQRGGVRELISGSRNGEVKLWDLRNDKAVLTMNATSSTPSPLKPEYGKDGTSNIGSTSSTTSLAGGPMTLLRSLSVHEHAPVFAVGTDKHEVKSFNTNGDTLGTFEPSSSRMAHVVGGSLAVRVHQAPIVATAYHPHRMLLACAALGDGHCVLVGGKADVAGYEDIVSFRRDGIQAFLS</sequence>
<dbReference type="GO" id="GO:0030307">
    <property type="term" value="P:positive regulation of cell growth"/>
    <property type="evidence" value="ECO:0007669"/>
    <property type="project" value="TreeGrafter"/>
</dbReference>
<dbReference type="SMART" id="SM01302">
    <property type="entry name" value="Raptor_N"/>
    <property type="match status" value="1"/>
</dbReference>
<dbReference type="GeneID" id="34598889"/>
<organism evidence="7 8">
    <name type="scientific">Fonsecaea monophora</name>
    <dbReference type="NCBI Taxonomy" id="254056"/>
    <lineage>
        <taxon>Eukaryota</taxon>
        <taxon>Fungi</taxon>
        <taxon>Dikarya</taxon>
        <taxon>Ascomycota</taxon>
        <taxon>Pezizomycotina</taxon>
        <taxon>Eurotiomycetes</taxon>
        <taxon>Chaetothyriomycetidae</taxon>
        <taxon>Chaetothyriales</taxon>
        <taxon>Herpotrichiellaceae</taxon>
        <taxon>Fonsecaea</taxon>
    </lineage>
</organism>
<dbReference type="PRINTS" id="PR01547">
    <property type="entry name" value="YEAST176DUF"/>
</dbReference>
<dbReference type="Pfam" id="PF14538">
    <property type="entry name" value="Raptor_N"/>
    <property type="match status" value="1"/>
</dbReference>
<evidence type="ECO:0000256" key="1">
    <source>
        <dbReference type="ARBA" id="ARBA00009257"/>
    </source>
</evidence>
<keyword evidence="2 4" id="KW-0853">WD repeat</keyword>
<dbReference type="Gene3D" id="1.25.10.10">
    <property type="entry name" value="Leucine-rich Repeat Variant"/>
    <property type="match status" value="1"/>
</dbReference>
<keyword evidence="8" id="KW-1185">Reference proteome</keyword>
<dbReference type="PANTHER" id="PTHR12848">
    <property type="entry name" value="REGULATORY-ASSOCIATED PROTEIN OF MTOR"/>
    <property type="match status" value="1"/>
</dbReference>
<feature type="region of interest" description="Disordered" evidence="5">
    <location>
        <begin position="896"/>
        <end position="925"/>
    </location>
</feature>
<dbReference type="SMART" id="SM00320">
    <property type="entry name" value="WD40"/>
    <property type="match status" value="5"/>
</dbReference>
<dbReference type="InterPro" id="IPR029347">
    <property type="entry name" value="Raptor_N"/>
</dbReference>
<dbReference type="InterPro" id="IPR004083">
    <property type="entry name" value="Raptor"/>
</dbReference>
<dbReference type="GO" id="GO:0009267">
    <property type="term" value="P:cellular response to starvation"/>
    <property type="evidence" value="ECO:0007669"/>
    <property type="project" value="TreeGrafter"/>
</dbReference>
<keyword evidence="3" id="KW-0677">Repeat</keyword>
<dbReference type="InterPro" id="IPR001680">
    <property type="entry name" value="WD40_rpt"/>
</dbReference>
<dbReference type="InterPro" id="IPR015943">
    <property type="entry name" value="WD40/YVTN_repeat-like_dom_sf"/>
</dbReference>
<evidence type="ECO:0000256" key="5">
    <source>
        <dbReference type="SAM" id="MobiDB-lite"/>
    </source>
</evidence>
<dbReference type="GO" id="GO:0030674">
    <property type="term" value="F:protein-macromolecule adaptor activity"/>
    <property type="evidence" value="ECO:0007669"/>
    <property type="project" value="TreeGrafter"/>
</dbReference>
<evidence type="ECO:0000256" key="4">
    <source>
        <dbReference type="PROSITE-ProRule" id="PRU00221"/>
    </source>
</evidence>
<evidence type="ECO:0000313" key="7">
    <source>
        <dbReference type="EMBL" id="OAG41983.1"/>
    </source>
</evidence>
<dbReference type="InterPro" id="IPR036322">
    <property type="entry name" value="WD40_repeat_dom_sf"/>
</dbReference>
<accession>A0A177FCE6</accession>
<dbReference type="OrthoDB" id="10262360at2759"/>
<proteinExistence type="inferred from homology"/>
<gene>
    <name evidence="7" type="ORF">AYO21_03718</name>
</gene>
<feature type="compositionally biased region" description="Low complexity" evidence="5">
    <location>
        <begin position="946"/>
        <end position="966"/>
    </location>
</feature>
<evidence type="ECO:0000256" key="2">
    <source>
        <dbReference type="ARBA" id="ARBA00022574"/>
    </source>
</evidence>
<dbReference type="Gene3D" id="2.130.10.10">
    <property type="entry name" value="YVTN repeat-like/Quinoprotein amine dehydrogenase"/>
    <property type="match status" value="2"/>
</dbReference>
<dbReference type="PROSITE" id="PS00678">
    <property type="entry name" value="WD_REPEATS_1"/>
    <property type="match status" value="1"/>
</dbReference>
<dbReference type="SUPFAM" id="SSF48371">
    <property type="entry name" value="ARM repeat"/>
    <property type="match status" value="1"/>
</dbReference>
<protein>
    <recommendedName>
        <fullName evidence="6">Raptor N-terminal CASPase-like domain-containing protein</fullName>
    </recommendedName>
</protein>
<comment type="similarity">
    <text evidence="1">Belongs to the WD repeat RAPTOR family.</text>
</comment>
<dbReference type="Proteomes" id="UP000077002">
    <property type="component" value="Unassembled WGS sequence"/>
</dbReference>
<feature type="region of interest" description="Disordered" evidence="5">
    <location>
        <begin position="1"/>
        <end position="70"/>
    </location>
</feature>
<dbReference type="GO" id="GO:0031931">
    <property type="term" value="C:TORC1 complex"/>
    <property type="evidence" value="ECO:0007669"/>
    <property type="project" value="InterPro"/>
</dbReference>
<feature type="region of interest" description="Disordered" evidence="5">
    <location>
        <begin position="941"/>
        <end position="1004"/>
    </location>
</feature>
<dbReference type="PANTHER" id="PTHR12848:SF16">
    <property type="entry name" value="REGULATORY-ASSOCIATED PROTEIN OF MTOR"/>
    <property type="match status" value="1"/>
</dbReference>
<evidence type="ECO:0000256" key="3">
    <source>
        <dbReference type="ARBA" id="ARBA00022737"/>
    </source>
</evidence>